<reference evidence="3" key="1">
    <citation type="submission" date="2016-01" db="EMBL/GenBank/DDBJ databases">
        <authorList>
            <person name="Peeters C."/>
        </authorList>
    </citation>
    <scope>NUCLEOTIDE SEQUENCE</scope>
    <source>
        <strain evidence="3">LMG 29321</strain>
    </source>
</reference>
<dbReference type="AlphaFoldDB" id="A0A158ARR6"/>
<comment type="caution">
    <text evidence="3">The sequence shown here is derived from an EMBL/GenBank/DDBJ whole genome shotgun (WGS) entry which is preliminary data.</text>
</comment>
<feature type="compositionally biased region" description="Polar residues" evidence="1">
    <location>
        <begin position="1"/>
        <end position="15"/>
    </location>
</feature>
<proteinExistence type="predicted"/>
<protein>
    <submittedName>
        <fullName evidence="3">Membrane protein</fullName>
    </submittedName>
</protein>
<gene>
    <name evidence="3" type="ORF">AWB78_01900</name>
</gene>
<keyword evidence="4" id="KW-1185">Reference proteome</keyword>
<dbReference type="EMBL" id="FCOX02000007">
    <property type="protein sequence ID" value="SAK60455.1"/>
    <property type="molecule type" value="Genomic_DNA"/>
</dbReference>
<dbReference type="InterPro" id="IPR043605">
    <property type="entry name" value="DUF883_C"/>
</dbReference>
<sequence length="154" mass="15812">MEKANGSASTIQTMPSGEPPLARRTVASAMEAALTPGMTQGQGASVTPLAPGAAHKPAMYAPYHVHGSVLEGGDSPTVLAQPAAARAEGQGSQFHPARPVPRRARAVLADAQDVVAASYRQAREGTEDYVHENPWKSIALAAVAGLIVGLLAAR</sequence>
<dbReference type="RefSeq" id="WP_062604280.1">
    <property type="nucleotide sequence ID" value="NZ_FCOX02000007.1"/>
</dbReference>
<organism evidence="3 4">
    <name type="scientific">Caballeronia calidae</name>
    <dbReference type="NCBI Taxonomy" id="1777139"/>
    <lineage>
        <taxon>Bacteria</taxon>
        <taxon>Pseudomonadati</taxon>
        <taxon>Pseudomonadota</taxon>
        <taxon>Betaproteobacteria</taxon>
        <taxon>Burkholderiales</taxon>
        <taxon>Burkholderiaceae</taxon>
        <taxon>Caballeronia</taxon>
    </lineage>
</organism>
<feature type="region of interest" description="Disordered" evidence="1">
    <location>
        <begin position="1"/>
        <end position="20"/>
    </location>
</feature>
<accession>A0A158ARR6</accession>
<dbReference type="Proteomes" id="UP000071859">
    <property type="component" value="Unassembled WGS sequence"/>
</dbReference>
<evidence type="ECO:0000313" key="4">
    <source>
        <dbReference type="Proteomes" id="UP000071859"/>
    </source>
</evidence>
<dbReference type="OrthoDB" id="9181874at2"/>
<evidence type="ECO:0000259" key="2">
    <source>
        <dbReference type="Pfam" id="PF19029"/>
    </source>
</evidence>
<name>A0A158ARR6_9BURK</name>
<evidence type="ECO:0000256" key="1">
    <source>
        <dbReference type="SAM" id="MobiDB-lite"/>
    </source>
</evidence>
<dbReference type="Pfam" id="PF19029">
    <property type="entry name" value="DUF883_C"/>
    <property type="match status" value="1"/>
</dbReference>
<evidence type="ECO:0000313" key="3">
    <source>
        <dbReference type="EMBL" id="SAK60455.1"/>
    </source>
</evidence>
<feature type="domain" description="DUF883" evidence="2">
    <location>
        <begin position="126"/>
        <end position="154"/>
    </location>
</feature>